<dbReference type="SUPFAM" id="SSF46689">
    <property type="entry name" value="Homeodomain-like"/>
    <property type="match status" value="1"/>
</dbReference>
<evidence type="ECO:0000256" key="1">
    <source>
        <dbReference type="ARBA" id="ARBA00023015"/>
    </source>
</evidence>
<dbReference type="Gene3D" id="1.10.10.60">
    <property type="entry name" value="Homeodomain-like"/>
    <property type="match status" value="1"/>
</dbReference>
<dbReference type="Pfam" id="PF12833">
    <property type="entry name" value="HTH_18"/>
    <property type="match status" value="1"/>
</dbReference>
<dbReference type="Proteomes" id="UP000614200">
    <property type="component" value="Unassembled WGS sequence"/>
</dbReference>
<evidence type="ECO:0000256" key="2">
    <source>
        <dbReference type="ARBA" id="ARBA00023125"/>
    </source>
</evidence>
<dbReference type="EMBL" id="JADKNH010000001">
    <property type="protein sequence ID" value="MBF4691538.1"/>
    <property type="molecule type" value="Genomic_DNA"/>
</dbReference>
<gene>
    <name evidence="5" type="ORF">ISU02_00330</name>
</gene>
<keyword evidence="6" id="KW-1185">Reference proteome</keyword>
<dbReference type="PANTHER" id="PTHR43280:SF2">
    <property type="entry name" value="HTH-TYPE TRANSCRIPTIONAL REGULATOR EXSA"/>
    <property type="match status" value="1"/>
</dbReference>
<keyword evidence="2" id="KW-0238">DNA-binding</keyword>
<feature type="domain" description="HTH araC/xylS-type" evidence="4">
    <location>
        <begin position="162"/>
        <end position="262"/>
    </location>
</feature>
<sequence length="273" mass="31844">MKFYNHVNPKLENYISHYWTTAGVLDAEKSYKILPMNHIDLIMPITGAYYHMPKAGVLEDTTQIFFRGMRDQSIEVVRHGYVECIGISFKPWGFYPFIRKGLSQYQNKLVDLKLENVTLANELVTITRRIDSVKDVVKIEAIIAEIETALLRSLEVESYDYEETQQLLMDLCNSEGDDMEVLIKPYPIAVRTLERMFNKFIGTNPRTFYKIKQFEEASRAVLYDGQSSLTHIAYDANYYDQAHFSKAFKKFTSDTPKRVRQNKTVLKSHMIFE</sequence>
<keyword evidence="1" id="KW-0805">Transcription regulation</keyword>
<accession>A0ABR9ZM39</accession>
<dbReference type="SMART" id="SM00342">
    <property type="entry name" value="HTH_ARAC"/>
    <property type="match status" value="1"/>
</dbReference>
<dbReference type="RefSeq" id="WP_194699788.1">
    <property type="nucleotide sequence ID" value="NZ_JADKNH010000001.1"/>
</dbReference>
<dbReference type="InterPro" id="IPR018060">
    <property type="entry name" value="HTH_AraC"/>
</dbReference>
<dbReference type="InterPro" id="IPR009057">
    <property type="entry name" value="Homeodomain-like_sf"/>
</dbReference>
<dbReference type="InterPro" id="IPR046532">
    <property type="entry name" value="DUF6597"/>
</dbReference>
<dbReference type="PANTHER" id="PTHR43280">
    <property type="entry name" value="ARAC-FAMILY TRANSCRIPTIONAL REGULATOR"/>
    <property type="match status" value="1"/>
</dbReference>
<evidence type="ECO:0000259" key="4">
    <source>
        <dbReference type="PROSITE" id="PS01124"/>
    </source>
</evidence>
<organism evidence="5 6">
    <name type="scientific">Fusibacter ferrireducens</name>
    <dbReference type="NCBI Taxonomy" id="2785058"/>
    <lineage>
        <taxon>Bacteria</taxon>
        <taxon>Bacillati</taxon>
        <taxon>Bacillota</taxon>
        <taxon>Clostridia</taxon>
        <taxon>Eubacteriales</taxon>
        <taxon>Eubacteriales Family XII. Incertae Sedis</taxon>
        <taxon>Fusibacter</taxon>
    </lineage>
</organism>
<name>A0ABR9ZM39_9FIRM</name>
<evidence type="ECO:0000313" key="6">
    <source>
        <dbReference type="Proteomes" id="UP000614200"/>
    </source>
</evidence>
<keyword evidence="3" id="KW-0804">Transcription</keyword>
<proteinExistence type="predicted"/>
<dbReference type="Pfam" id="PF20240">
    <property type="entry name" value="DUF6597"/>
    <property type="match status" value="1"/>
</dbReference>
<reference evidence="5 6" key="1">
    <citation type="submission" date="2020-11" db="EMBL/GenBank/DDBJ databases">
        <title>Fusibacter basophilias sp. nov.</title>
        <authorList>
            <person name="Qiu D."/>
        </authorList>
    </citation>
    <scope>NUCLEOTIDE SEQUENCE [LARGE SCALE GENOMIC DNA]</scope>
    <source>
        <strain evidence="5 6">Q10-2</strain>
    </source>
</reference>
<evidence type="ECO:0000313" key="5">
    <source>
        <dbReference type="EMBL" id="MBF4691538.1"/>
    </source>
</evidence>
<evidence type="ECO:0000256" key="3">
    <source>
        <dbReference type="ARBA" id="ARBA00023163"/>
    </source>
</evidence>
<dbReference type="PROSITE" id="PS01124">
    <property type="entry name" value="HTH_ARAC_FAMILY_2"/>
    <property type="match status" value="1"/>
</dbReference>
<comment type="caution">
    <text evidence="5">The sequence shown here is derived from an EMBL/GenBank/DDBJ whole genome shotgun (WGS) entry which is preliminary data.</text>
</comment>
<protein>
    <submittedName>
        <fullName evidence="5">AraC family transcriptional regulator</fullName>
    </submittedName>
</protein>